<evidence type="ECO:0000313" key="2">
    <source>
        <dbReference type="Proteomes" id="UP001519460"/>
    </source>
</evidence>
<name>A0ABD0LA05_9CAEN</name>
<protein>
    <submittedName>
        <fullName evidence="1">Uncharacterized protein</fullName>
    </submittedName>
</protein>
<reference evidence="1 2" key="1">
    <citation type="journal article" date="2023" name="Sci. Data">
        <title>Genome assembly of the Korean intertidal mud-creeper Batillaria attramentaria.</title>
        <authorList>
            <person name="Patra A.K."/>
            <person name="Ho P.T."/>
            <person name="Jun S."/>
            <person name="Lee S.J."/>
            <person name="Kim Y."/>
            <person name="Won Y.J."/>
        </authorList>
    </citation>
    <scope>NUCLEOTIDE SEQUENCE [LARGE SCALE GENOMIC DNA]</scope>
    <source>
        <strain evidence="1">Wonlab-2016</strain>
    </source>
</reference>
<dbReference type="Proteomes" id="UP001519460">
    <property type="component" value="Unassembled WGS sequence"/>
</dbReference>
<comment type="caution">
    <text evidence="1">The sequence shown here is derived from an EMBL/GenBank/DDBJ whole genome shotgun (WGS) entry which is preliminary data.</text>
</comment>
<proteinExistence type="predicted"/>
<sequence length="159" mass="17607">MIELGSRGLCRRQFTWLTAEGMMFKSTASDPELSRFESDDKCVETTNPMTCNSPNPMTCNSPSPMTCNSPNPMTCNSVQLTKPHDVQLTKPHDVQLTDMPLLTAARCAPNHGISQAGTSILHVSLKDHFPTYYSLMLHFSGCELFSVALSHIKPPQYTL</sequence>
<dbReference type="AlphaFoldDB" id="A0ABD0LA05"/>
<evidence type="ECO:0000313" key="1">
    <source>
        <dbReference type="EMBL" id="KAK7495972.1"/>
    </source>
</evidence>
<accession>A0ABD0LA05</accession>
<organism evidence="1 2">
    <name type="scientific">Batillaria attramentaria</name>
    <dbReference type="NCBI Taxonomy" id="370345"/>
    <lineage>
        <taxon>Eukaryota</taxon>
        <taxon>Metazoa</taxon>
        <taxon>Spiralia</taxon>
        <taxon>Lophotrochozoa</taxon>
        <taxon>Mollusca</taxon>
        <taxon>Gastropoda</taxon>
        <taxon>Caenogastropoda</taxon>
        <taxon>Sorbeoconcha</taxon>
        <taxon>Cerithioidea</taxon>
        <taxon>Batillariidae</taxon>
        <taxon>Batillaria</taxon>
    </lineage>
</organism>
<gene>
    <name evidence="1" type="ORF">BaRGS_00012673</name>
</gene>
<dbReference type="EMBL" id="JACVVK020000070">
    <property type="protein sequence ID" value="KAK7495972.1"/>
    <property type="molecule type" value="Genomic_DNA"/>
</dbReference>
<keyword evidence="2" id="KW-1185">Reference proteome</keyword>